<dbReference type="Proteomes" id="UP000314294">
    <property type="component" value="Unassembled WGS sequence"/>
</dbReference>
<organism evidence="1 2">
    <name type="scientific">Liparis tanakae</name>
    <name type="common">Tanaka's snailfish</name>
    <dbReference type="NCBI Taxonomy" id="230148"/>
    <lineage>
        <taxon>Eukaryota</taxon>
        <taxon>Metazoa</taxon>
        <taxon>Chordata</taxon>
        <taxon>Craniata</taxon>
        <taxon>Vertebrata</taxon>
        <taxon>Euteleostomi</taxon>
        <taxon>Actinopterygii</taxon>
        <taxon>Neopterygii</taxon>
        <taxon>Teleostei</taxon>
        <taxon>Neoteleostei</taxon>
        <taxon>Acanthomorphata</taxon>
        <taxon>Eupercaria</taxon>
        <taxon>Perciformes</taxon>
        <taxon>Cottioidei</taxon>
        <taxon>Cottales</taxon>
        <taxon>Liparidae</taxon>
        <taxon>Liparis</taxon>
    </lineage>
</organism>
<sequence>MSTHYHTLKPSLCFCGASTHVDAPRTLSIRSSASRDRAALRCSAIHRHVASNNRFSTVYWCSLDMAKRRYSQNVAGYRRPRSWILRTSRVKFPEGSPADRLEPLARVFFPARPRLPQTSPEAITHN</sequence>
<protein>
    <submittedName>
        <fullName evidence="1">Uncharacterized protein</fullName>
    </submittedName>
</protein>
<comment type="caution">
    <text evidence="1">The sequence shown here is derived from an EMBL/GenBank/DDBJ whole genome shotgun (WGS) entry which is preliminary data.</text>
</comment>
<dbReference type="AlphaFoldDB" id="A0A4Z2F962"/>
<gene>
    <name evidence="1" type="ORF">EYF80_052323</name>
</gene>
<accession>A0A4Z2F962</accession>
<keyword evidence="2" id="KW-1185">Reference proteome</keyword>
<reference evidence="1 2" key="1">
    <citation type="submission" date="2019-03" db="EMBL/GenBank/DDBJ databases">
        <title>First draft genome of Liparis tanakae, snailfish: a comprehensive survey of snailfish specific genes.</title>
        <authorList>
            <person name="Kim W."/>
            <person name="Song I."/>
            <person name="Jeong J.-H."/>
            <person name="Kim D."/>
            <person name="Kim S."/>
            <person name="Ryu S."/>
            <person name="Song J.Y."/>
            <person name="Lee S.K."/>
        </authorList>
    </citation>
    <scope>NUCLEOTIDE SEQUENCE [LARGE SCALE GENOMIC DNA]</scope>
    <source>
        <tissue evidence="1">Muscle</tissue>
    </source>
</reference>
<name>A0A4Z2F962_9TELE</name>
<evidence type="ECO:0000313" key="1">
    <source>
        <dbReference type="EMBL" id="TNN37515.1"/>
    </source>
</evidence>
<proteinExistence type="predicted"/>
<evidence type="ECO:0000313" key="2">
    <source>
        <dbReference type="Proteomes" id="UP000314294"/>
    </source>
</evidence>
<dbReference type="EMBL" id="SRLO01001477">
    <property type="protein sequence ID" value="TNN37515.1"/>
    <property type="molecule type" value="Genomic_DNA"/>
</dbReference>